<dbReference type="RefSeq" id="WP_146826130.1">
    <property type="nucleotide sequence ID" value="NZ_BAAAYQ010000005.1"/>
</dbReference>
<evidence type="ECO:0008006" key="4">
    <source>
        <dbReference type="Google" id="ProtNLM"/>
    </source>
</evidence>
<keyword evidence="1" id="KW-0812">Transmembrane</keyword>
<keyword evidence="1" id="KW-1133">Transmembrane helix</keyword>
<dbReference type="Pfam" id="PF11222">
    <property type="entry name" value="DUF3017"/>
    <property type="match status" value="1"/>
</dbReference>
<accession>A0A512HTJ9</accession>
<reference evidence="2 3" key="1">
    <citation type="submission" date="2019-07" db="EMBL/GenBank/DDBJ databases">
        <title>Whole genome shotgun sequence of Aeromicrobium flavum NBRC 107625.</title>
        <authorList>
            <person name="Hosoyama A."/>
            <person name="Uohara A."/>
            <person name="Ohji S."/>
            <person name="Ichikawa N."/>
        </authorList>
    </citation>
    <scope>NUCLEOTIDE SEQUENCE [LARGE SCALE GENOMIC DNA]</scope>
    <source>
        <strain evidence="2 3">NBRC 107625</strain>
    </source>
</reference>
<dbReference type="InterPro" id="IPR021385">
    <property type="entry name" value="DUF3017"/>
</dbReference>
<dbReference type="AlphaFoldDB" id="A0A512HTJ9"/>
<dbReference type="EMBL" id="BJZQ01000003">
    <property type="protein sequence ID" value="GEO88720.1"/>
    <property type="molecule type" value="Genomic_DNA"/>
</dbReference>
<name>A0A512HTJ9_9ACTN</name>
<keyword evidence="1" id="KW-0472">Membrane</keyword>
<feature type="transmembrane region" description="Helical" evidence="1">
    <location>
        <begin position="66"/>
        <end position="86"/>
    </location>
</feature>
<feature type="transmembrane region" description="Helical" evidence="1">
    <location>
        <begin position="12"/>
        <end position="29"/>
    </location>
</feature>
<dbReference type="Proteomes" id="UP000321769">
    <property type="component" value="Unassembled WGS sequence"/>
</dbReference>
<organism evidence="2 3">
    <name type="scientific">Aeromicrobium flavum</name>
    <dbReference type="NCBI Taxonomy" id="416568"/>
    <lineage>
        <taxon>Bacteria</taxon>
        <taxon>Bacillati</taxon>
        <taxon>Actinomycetota</taxon>
        <taxon>Actinomycetes</taxon>
        <taxon>Propionibacteriales</taxon>
        <taxon>Nocardioidaceae</taxon>
        <taxon>Aeromicrobium</taxon>
    </lineage>
</organism>
<sequence length="88" mass="9158">MKLPRSNGSRIYLLHLVAVAVGLVLVAVGPWRAGITVIGASFLVAAAARTVVPLDHTGMLRVRGKAFDVLWMGFLGAALVVLAIVVPG</sequence>
<gene>
    <name evidence="2" type="ORF">AFL01nite_10470</name>
</gene>
<comment type="caution">
    <text evidence="2">The sequence shown here is derived from an EMBL/GenBank/DDBJ whole genome shotgun (WGS) entry which is preliminary data.</text>
</comment>
<proteinExistence type="predicted"/>
<protein>
    <recommendedName>
        <fullName evidence="4">DUF3017 domain-containing protein</fullName>
    </recommendedName>
</protein>
<evidence type="ECO:0000313" key="2">
    <source>
        <dbReference type="EMBL" id="GEO88720.1"/>
    </source>
</evidence>
<evidence type="ECO:0000256" key="1">
    <source>
        <dbReference type="SAM" id="Phobius"/>
    </source>
</evidence>
<keyword evidence="3" id="KW-1185">Reference proteome</keyword>
<dbReference type="OrthoDB" id="3790201at2"/>
<evidence type="ECO:0000313" key="3">
    <source>
        <dbReference type="Proteomes" id="UP000321769"/>
    </source>
</evidence>